<evidence type="ECO:0000313" key="1">
    <source>
        <dbReference type="EMBL" id="TMR40036.1"/>
    </source>
</evidence>
<dbReference type="RefSeq" id="WP_138636544.1">
    <property type="nucleotide sequence ID" value="NZ_VCKZ01000072.1"/>
</dbReference>
<comment type="caution">
    <text evidence="1">The sequence shown here is derived from an EMBL/GenBank/DDBJ whole genome shotgun (WGS) entry which is preliminary data.</text>
</comment>
<organism evidence="1 2">
    <name type="scientific">Actinomadura geliboluensis</name>
    <dbReference type="NCBI Taxonomy" id="882440"/>
    <lineage>
        <taxon>Bacteria</taxon>
        <taxon>Bacillati</taxon>
        <taxon>Actinomycetota</taxon>
        <taxon>Actinomycetes</taxon>
        <taxon>Streptosporangiales</taxon>
        <taxon>Thermomonosporaceae</taxon>
        <taxon>Actinomadura</taxon>
    </lineage>
</organism>
<accession>A0A5S4H4M2</accession>
<dbReference type="OrthoDB" id="3532716at2"/>
<sequence>MTHTYRRSQRPAINELPEGLRRYAQGTCGELAAVELLIAHRFWLTRADFRSQFIERDVATDAGEDVLAWVKWDRAAAALVGGRLVCSAGEAAVLQIAAALATGGAFLASTLSSLDRENFAHVLTATVQASGHSAVQVVVR</sequence>
<reference evidence="1 2" key="1">
    <citation type="submission" date="2019-05" db="EMBL/GenBank/DDBJ databases">
        <title>Draft genome sequence of Actinomadura geliboluensis A8036.</title>
        <authorList>
            <person name="Saricaoglu S."/>
            <person name="Isik K."/>
        </authorList>
    </citation>
    <scope>NUCLEOTIDE SEQUENCE [LARGE SCALE GENOMIC DNA]</scope>
    <source>
        <strain evidence="1 2">A8036</strain>
    </source>
</reference>
<dbReference type="AlphaFoldDB" id="A0A5S4H4M2"/>
<name>A0A5S4H4M2_9ACTN</name>
<gene>
    <name evidence="1" type="ORF">ETD96_12780</name>
</gene>
<dbReference type="Proteomes" id="UP000305238">
    <property type="component" value="Unassembled WGS sequence"/>
</dbReference>
<dbReference type="EMBL" id="VCKZ01000072">
    <property type="protein sequence ID" value="TMR40036.1"/>
    <property type="molecule type" value="Genomic_DNA"/>
</dbReference>
<keyword evidence="2" id="KW-1185">Reference proteome</keyword>
<evidence type="ECO:0000313" key="2">
    <source>
        <dbReference type="Proteomes" id="UP000305238"/>
    </source>
</evidence>
<proteinExistence type="predicted"/>
<protein>
    <submittedName>
        <fullName evidence="1">Uncharacterized protein</fullName>
    </submittedName>
</protein>